<evidence type="ECO:0000256" key="1">
    <source>
        <dbReference type="ARBA" id="ARBA00022741"/>
    </source>
</evidence>
<name>A0ABN8LCX8_9CNID</name>
<dbReference type="SMART" id="SM00220">
    <property type="entry name" value="S_TKc"/>
    <property type="match status" value="1"/>
</dbReference>
<dbReference type="PROSITE" id="PS50011">
    <property type="entry name" value="PROTEIN_KINASE_DOM"/>
    <property type="match status" value="1"/>
</dbReference>
<evidence type="ECO:0000259" key="6">
    <source>
        <dbReference type="PROSITE" id="PS50011"/>
    </source>
</evidence>
<evidence type="ECO:0000256" key="3">
    <source>
        <dbReference type="PROSITE-ProRule" id="PRU10141"/>
    </source>
</evidence>
<dbReference type="InterPro" id="IPR011009">
    <property type="entry name" value="Kinase-like_dom_sf"/>
</dbReference>
<feature type="compositionally biased region" description="Basic residues" evidence="5">
    <location>
        <begin position="443"/>
        <end position="452"/>
    </location>
</feature>
<dbReference type="InterPro" id="IPR008271">
    <property type="entry name" value="Ser/Thr_kinase_AS"/>
</dbReference>
<feature type="binding site" evidence="3">
    <location>
        <position position="60"/>
    </location>
    <ligand>
        <name>ATP</name>
        <dbReference type="ChEBI" id="CHEBI:30616"/>
    </ligand>
</feature>
<keyword evidence="4" id="KW-0808">Transferase</keyword>
<dbReference type="PROSITE" id="PS00108">
    <property type="entry name" value="PROTEIN_KINASE_ST"/>
    <property type="match status" value="1"/>
</dbReference>
<dbReference type="SUPFAM" id="SSF56112">
    <property type="entry name" value="Protein kinase-like (PK-like)"/>
    <property type="match status" value="1"/>
</dbReference>
<feature type="compositionally biased region" description="Basic and acidic residues" evidence="5">
    <location>
        <begin position="348"/>
        <end position="357"/>
    </location>
</feature>
<feature type="region of interest" description="Disordered" evidence="5">
    <location>
        <begin position="333"/>
        <end position="452"/>
    </location>
</feature>
<feature type="compositionally biased region" description="Low complexity" evidence="5">
    <location>
        <begin position="415"/>
        <end position="424"/>
    </location>
</feature>
<dbReference type="Pfam" id="PF00069">
    <property type="entry name" value="Pkinase"/>
    <property type="match status" value="1"/>
</dbReference>
<keyword evidence="8" id="KW-1185">Reference proteome</keyword>
<comment type="caution">
    <text evidence="7">The sequence shown here is derived from an EMBL/GenBank/DDBJ whole genome shotgun (WGS) entry which is preliminary data.</text>
</comment>
<keyword evidence="4" id="KW-0723">Serine/threonine-protein kinase</keyword>
<feature type="compositionally biased region" description="Basic and acidic residues" evidence="5">
    <location>
        <begin position="404"/>
        <end position="414"/>
    </location>
</feature>
<dbReference type="InterPro" id="IPR017441">
    <property type="entry name" value="Protein_kinase_ATP_BS"/>
</dbReference>
<gene>
    <name evidence="7" type="ORF">PEVE_00008744</name>
</gene>
<evidence type="ECO:0000256" key="2">
    <source>
        <dbReference type="ARBA" id="ARBA00022840"/>
    </source>
</evidence>
<evidence type="ECO:0000256" key="5">
    <source>
        <dbReference type="SAM" id="MobiDB-lite"/>
    </source>
</evidence>
<dbReference type="Proteomes" id="UP001159427">
    <property type="component" value="Unassembled WGS sequence"/>
</dbReference>
<protein>
    <recommendedName>
        <fullName evidence="6">Protein kinase domain-containing protein</fullName>
    </recommendedName>
</protein>
<keyword evidence="1 3" id="KW-0547">Nucleotide-binding</keyword>
<keyword evidence="4" id="KW-0418">Kinase</keyword>
<comment type="similarity">
    <text evidence="4">Belongs to the protein kinase superfamily.</text>
</comment>
<dbReference type="InterPro" id="IPR000719">
    <property type="entry name" value="Prot_kinase_dom"/>
</dbReference>
<accession>A0ABN8LCX8</accession>
<evidence type="ECO:0000256" key="4">
    <source>
        <dbReference type="RuleBase" id="RU000304"/>
    </source>
</evidence>
<keyword evidence="2 3" id="KW-0067">ATP-binding</keyword>
<evidence type="ECO:0000313" key="8">
    <source>
        <dbReference type="Proteomes" id="UP001159427"/>
    </source>
</evidence>
<evidence type="ECO:0000313" key="7">
    <source>
        <dbReference type="EMBL" id="CAH3014925.1"/>
    </source>
</evidence>
<dbReference type="Gene3D" id="1.10.510.10">
    <property type="entry name" value="Transferase(Phosphotransferase) domain 1"/>
    <property type="match status" value="1"/>
</dbReference>
<reference evidence="7 8" key="1">
    <citation type="submission" date="2022-05" db="EMBL/GenBank/DDBJ databases">
        <authorList>
            <consortium name="Genoscope - CEA"/>
            <person name="William W."/>
        </authorList>
    </citation>
    <scope>NUCLEOTIDE SEQUENCE [LARGE SCALE GENOMIC DNA]</scope>
</reference>
<proteinExistence type="inferred from homology"/>
<dbReference type="EMBL" id="CALNXI010000016">
    <property type="protein sequence ID" value="CAH3014925.1"/>
    <property type="molecule type" value="Genomic_DNA"/>
</dbReference>
<sequence length="452" mass="50385">MSQYPRKDGSASGRTIPHTRIEDERQIEDIYEFGEILGKGSFGVVKEATNRATGRRWAIKAVNKEKAGTSAVRLLEREVLIMKKIDHEHLIHLEEIYETSKRMYLVMELCDAGGVQKLLEQKKQFSEKETWTVIKQLAHAVAYLHDSDIVHRDLKLENILLSQPVGNELLNIKLTDFGLSYVRGGVGSDSMMQSVCGTPIYMAPEVIDDLGYSQQCDIWSLGVIMYTLLTGRPPFVAETEEKLYELIKKGEVDFSDPCWENIQESAKNFLLGMLKVDPAYRRTAKEILNHPWITGDSEASETSNVLELMKMYREELRQGSENQEQEANNNISEMEDGLAPSPGASSDSPKEDLDRKPSNSSNSGKAGSTPRKSIPSSNRKSSNQTPSRRGNTTNQMMPSSPGARDAHSPSRARDSPSSSNRSVPGYMQPTKSSVASKGPGTPRSRKVSDKKR</sequence>
<dbReference type="PROSITE" id="PS00107">
    <property type="entry name" value="PROTEIN_KINASE_ATP"/>
    <property type="match status" value="1"/>
</dbReference>
<organism evidence="7 8">
    <name type="scientific">Porites evermanni</name>
    <dbReference type="NCBI Taxonomy" id="104178"/>
    <lineage>
        <taxon>Eukaryota</taxon>
        <taxon>Metazoa</taxon>
        <taxon>Cnidaria</taxon>
        <taxon>Anthozoa</taxon>
        <taxon>Hexacorallia</taxon>
        <taxon>Scleractinia</taxon>
        <taxon>Fungiina</taxon>
        <taxon>Poritidae</taxon>
        <taxon>Porites</taxon>
    </lineage>
</organism>
<feature type="domain" description="Protein kinase" evidence="6">
    <location>
        <begin position="31"/>
        <end position="293"/>
    </location>
</feature>
<dbReference type="PANTHER" id="PTHR24347">
    <property type="entry name" value="SERINE/THREONINE-PROTEIN KINASE"/>
    <property type="match status" value="1"/>
</dbReference>
<feature type="compositionally biased region" description="Polar residues" evidence="5">
    <location>
        <begin position="358"/>
        <end position="398"/>
    </location>
</feature>